<sequence length="102" mass="11554">MTTHSFQLRLIAQRPLAFPSAAISLIVTLKRNTAQSYWTLHSGASCVLMVHKLLRGRMNWPLLNPATDGFSVITYSYSKSKSLSQHPFTLLSIDWSGYCIYF</sequence>
<evidence type="ECO:0000313" key="1">
    <source>
        <dbReference type="EMBL" id="TCV98193.1"/>
    </source>
</evidence>
<proteinExistence type="predicted"/>
<reference evidence="1 2" key="1">
    <citation type="submission" date="2019-03" db="EMBL/GenBank/DDBJ databases">
        <title>Genomic Encyclopedia of Type Strains, Phase IV (KMG-IV): sequencing the most valuable type-strain genomes for metagenomic binning, comparative biology and taxonomic classification.</title>
        <authorList>
            <person name="Goeker M."/>
        </authorList>
    </citation>
    <scope>NUCLEOTIDE SEQUENCE [LARGE SCALE GENOMIC DNA]</scope>
    <source>
        <strain evidence="1 2">DSM 19580</strain>
    </source>
</reference>
<keyword evidence="2" id="KW-1185">Reference proteome</keyword>
<protein>
    <submittedName>
        <fullName evidence="1">Uncharacterized protein</fullName>
    </submittedName>
</protein>
<dbReference type="Proteomes" id="UP000295719">
    <property type="component" value="Unassembled WGS sequence"/>
</dbReference>
<gene>
    <name evidence="1" type="ORF">EDC52_103280</name>
</gene>
<evidence type="ECO:0000313" key="2">
    <source>
        <dbReference type="Proteomes" id="UP000295719"/>
    </source>
</evidence>
<comment type="caution">
    <text evidence="1">The sequence shown here is derived from an EMBL/GenBank/DDBJ whole genome shotgun (WGS) entry which is preliminary data.</text>
</comment>
<dbReference type="EMBL" id="SMCR01000003">
    <property type="protein sequence ID" value="TCV98193.1"/>
    <property type="molecule type" value="Genomic_DNA"/>
</dbReference>
<accession>A0A4R3Z2Y2</accession>
<dbReference type="AlphaFoldDB" id="A0A4R3Z2Y2"/>
<organism evidence="1 2">
    <name type="scientific">Biostraticola tofi</name>
    <dbReference type="NCBI Taxonomy" id="466109"/>
    <lineage>
        <taxon>Bacteria</taxon>
        <taxon>Pseudomonadati</taxon>
        <taxon>Pseudomonadota</taxon>
        <taxon>Gammaproteobacteria</taxon>
        <taxon>Enterobacterales</taxon>
        <taxon>Bruguierivoracaceae</taxon>
        <taxon>Biostraticola</taxon>
    </lineage>
</organism>
<name>A0A4R3Z2Y2_9GAMM</name>